<dbReference type="PANTHER" id="PTHR24320:SF148">
    <property type="entry name" value="NAD(P)-BINDING ROSSMANN-FOLD SUPERFAMILY PROTEIN"/>
    <property type="match status" value="1"/>
</dbReference>
<dbReference type="InterPro" id="IPR002347">
    <property type="entry name" value="SDR_fam"/>
</dbReference>
<dbReference type="InterPro" id="IPR036291">
    <property type="entry name" value="NAD(P)-bd_dom_sf"/>
</dbReference>
<keyword evidence="4" id="KW-1185">Reference proteome</keyword>
<dbReference type="Proteomes" id="UP000609879">
    <property type="component" value="Unassembled WGS sequence"/>
</dbReference>
<protein>
    <submittedName>
        <fullName evidence="3">Oxidoreductase</fullName>
    </submittedName>
</protein>
<accession>A0ABQ3Y4X5</accession>
<gene>
    <name evidence="3" type="ORF">Ade02nite_36770</name>
</gene>
<organism evidence="3 4">
    <name type="scientific">Paractinoplanes deccanensis</name>
    <dbReference type="NCBI Taxonomy" id="113561"/>
    <lineage>
        <taxon>Bacteria</taxon>
        <taxon>Bacillati</taxon>
        <taxon>Actinomycetota</taxon>
        <taxon>Actinomycetes</taxon>
        <taxon>Micromonosporales</taxon>
        <taxon>Micromonosporaceae</taxon>
        <taxon>Paractinoplanes</taxon>
    </lineage>
</organism>
<reference evidence="3 4" key="1">
    <citation type="submission" date="2021-01" db="EMBL/GenBank/DDBJ databases">
        <title>Whole genome shotgun sequence of Actinoplanes deccanensis NBRC 13994.</title>
        <authorList>
            <person name="Komaki H."/>
            <person name="Tamura T."/>
        </authorList>
    </citation>
    <scope>NUCLEOTIDE SEQUENCE [LARGE SCALE GENOMIC DNA]</scope>
    <source>
        <strain evidence="3 4">NBRC 13994</strain>
    </source>
</reference>
<evidence type="ECO:0000256" key="1">
    <source>
        <dbReference type="ARBA" id="ARBA00006484"/>
    </source>
</evidence>
<dbReference type="SUPFAM" id="SSF51735">
    <property type="entry name" value="NAD(P)-binding Rossmann-fold domains"/>
    <property type="match status" value="1"/>
</dbReference>
<proteinExistence type="inferred from homology"/>
<dbReference type="PRINTS" id="PR00081">
    <property type="entry name" value="GDHRDH"/>
</dbReference>
<name>A0ABQ3Y4X5_9ACTN</name>
<dbReference type="EMBL" id="BOMI01000068">
    <property type="protein sequence ID" value="GID75036.1"/>
    <property type="molecule type" value="Genomic_DNA"/>
</dbReference>
<comment type="caution">
    <text evidence="3">The sequence shown here is derived from an EMBL/GenBank/DDBJ whole genome shotgun (WGS) entry which is preliminary data.</text>
</comment>
<evidence type="ECO:0000313" key="4">
    <source>
        <dbReference type="Proteomes" id="UP000609879"/>
    </source>
</evidence>
<comment type="similarity">
    <text evidence="1">Belongs to the short-chain dehydrogenases/reductases (SDR) family.</text>
</comment>
<evidence type="ECO:0000256" key="2">
    <source>
        <dbReference type="ARBA" id="ARBA00023002"/>
    </source>
</evidence>
<dbReference type="Gene3D" id="3.40.50.720">
    <property type="entry name" value="NAD(P)-binding Rossmann-like Domain"/>
    <property type="match status" value="1"/>
</dbReference>
<keyword evidence="2" id="KW-0560">Oxidoreductase</keyword>
<dbReference type="Pfam" id="PF00106">
    <property type="entry name" value="adh_short"/>
    <property type="match status" value="1"/>
</dbReference>
<sequence>MAGMTDQFNAKTTADEVLKGIDLAGRRYIVTGGASGIGLATAEALTRAGADVTVATRRPAGDQKALDLSDLDSVRAFVDGWDGPVHGIVANGGVMAIPERQTAKNGWELQLATNFLGHFALITGLHDNLRAARGARVVVVSSGIQVKGPFDFDDPQFERHPYDPWEAYRNSKVAGSLLAVGIARRWAGDGIVANTADPGYVATNIQRHLDEDTLRGFGMVDADGKPADVLPEFFSTAEEAAATTVLLAAHPLPAEVNGRYYIYCQEAEHVPGGPDATSGVAGWSLDPAAADRLWALAESAL</sequence>
<dbReference type="PANTHER" id="PTHR24320">
    <property type="entry name" value="RETINOL DEHYDROGENASE"/>
    <property type="match status" value="1"/>
</dbReference>
<evidence type="ECO:0000313" key="3">
    <source>
        <dbReference type="EMBL" id="GID75036.1"/>
    </source>
</evidence>